<dbReference type="PRINTS" id="PR00625">
    <property type="entry name" value="JDOMAIN"/>
</dbReference>
<dbReference type="CDD" id="cd06257">
    <property type="entry name" value="DnaJ"/>
    <property type="match status" value="1"/>
</dbReference>
<dbReference type="PROSITE" id="PS00636">
    <property type="entry name" value="DNAJ_1"/>
    <property type="match status" value="1"/>
</dbReference>
<dbReference type="Proteomes" id="UP000308121">
    <property type="component" value="Unassembled WGS sequence"/>
</dbReference>
<dbReference type="SMART" id="SM00271">
    <property type="entry name" value="DnaJ"/>
    <property type="match status" value="1"/>
</dbReference>
<dbReference type="GO" id="GO:0051082">
    <property type="term" value="F:unfolded protein binding"/>
    <property type="evidence" value="ECO:0007669"/>
    <property type="project" value="InterPro"/>
</dbReference>
<dbReference type="InterPro" id="IPR018253">
    <property type="entry name" value="DnaJ_domain_CS"/>
</dbReference>
<dbReference type="PROSITE" id="PS50076">
    <property type="entry name" value="DNAJ_2"/>
    <property type="match status" value="1"/>
</dbReference>
<dbReference type="GO" id="GO:0005737">
    <property type="term" value="C:cytoplasm"/>
    <property type="evidence" value="ECO:0007669"/>
    <property type="project" value="TreeGrafter"/>
</dbReference>
<evidence type="ECO:0000259" key="4">
    <source>
        <dbReference type="PROSITE" id="PS50076"/>
    </source>
</evidence>
<dbReference type="FunFam" id="2.60.260.20:FF:000013">
    <property type="entry name" value="DnaJ subfamily B member 11"/>
    <property type="match status" value="1"/>
</dbReference>
<dbReference type="Gene3D" id="2.60.260.20">
    <property type="entry name" value="Urease metallochaperone UreE, N-terminal domain"/>
    <property type="match status" value="2"/>
</dbReference>
<name>A0A7Z8NRJ2_9CELL</name>
<dbReference type="InterPro" id="IPR001623">
    <property type="entry name" value="DnaJ_domain"/>
</dbReference>
<accession>A0A7Z8NRJ2</accession>
<dbReference type="InterPro" id="IPR008971">
    <property type="entry name" value="HSP40/DnaJ_pept-bd"/>
</dbReference>
<dbReference type="EMBL" id="SZYE01000017">
    <property type="protein sequence ID" value="TKR26713.1"/>
    <property type="molecule type" value="Genomic_DNA"/>
</dbReference>
<evidence type="ECO:0000256" key="2">
    <source>
        <dbReference type="ARBA" id="ARBA00023016"/>
    </source>
</evidence>
<dbReference type="Pfam" id="PF00226">
    <property type="entry name" value="DnaJ"/>
    <property type="match status" value="1"/>
</dbReference>
<dbReference type="GO" id="GO:0042026">
    <property type="term" value="P:protein refolding"/>
    <property type="evidence" value="ECO:0007669"/>
    <property type="project" value="TreeGrafter"/>
</dbReference>
<organism evidence="5 6">
    <name type="scientific">Cellulomonas hominis</name>
    <dbReference type="NCBI Taxonomy" id="156981"/>
    <lineage>
        <taxon>Bacteria</taxon>
        <taxon>Bacillati</taxon>
        <taxon>Actinomycetota</taxon>
        <taxon>Actinomycetes</taxon>
        <taxon>Micrococcales</taxon>
        <taxon>Cellulomonadaceae</taxon>
        <taxon>Cellulomonas</taxon>
    </lineage>
</organism>
<dbReference type="GO" id="GO:0006260">
    <property type="term" value="P:DNA replication"/>
    <property type="evidence" value="ECO:0007669"/>
    <property type="project" value="UniProtKB-KW"/>
</dbReference>
<dbReference type="SUPFAM" id="SSF46565">
    <property type="entry name" value="Chaperone J-domain"/>
    <property type="match status" value="1"/>
</dbReference>
<dbReference type="AlphaFoldDB" id="A0A7Z8NRJ2"/>
<evidence type="ECO:0000313" key="5">
    <source>
        <dbReference type="EMBL" id="TKR26713.1"/>
    </source>
</evidence>
<evidence type="ECO:0000256" key="1">
    <source>
        <dbReference type="ARBA" id="ARBA00022705"/>
    </source>
</evidence>
<feature type="domain" description="J" evidence="4">
    <location>
        <begin position="10"/>
        <end position="75"/>
    </location>
</feature>
<reference evidence="5 6" key="1">
    <citation type="submission" date="2019-05" db="EMBL/GenBank/DDBJ databases">
        <title>Genome sequence of Cellulomonas hominis strain CS1.</title>
        <authorList>
            <person name="Belmont J."/>
            <person name="Maclea K.S."/>
        </authorList>
    </citation>
    <scope>NUCLEOTIDE SEQUENCE [LARGE SCALE GENOMIC DNA]</scope>
    <source>
        <strain evidence="5 6">CS1</strain>
    </source>
</reference>
<keyword evidence="1" id="KW-0235">DNA replication</keyword>
<evidence type="ECO:0000256" key="3">
    <source>
        <dbReference type="ARBA" id="ARBA00023186"/>
    </source>
</evidence>
<dbReference type="RefSeq" id="WP_154728433.1">
    <property type="nucleotide sequence ID" value="NZ_SZYE01000017.1"/>
</dbReference>
<gene>
    <name evidence="5" type="ORF">FA014_04090</name>
</gene>
<keyword evidence="3" id="KW-0143">Chaperone</keyword>
<dbReference type="OrthoDB" id="9779889at2"/>
<dbReference type="PANTHER" id="PTHR43096:SF54">
    <property type="entry name" value="CHAPERONE PROTEIN DNAJ 1"/>
    <property type="match status" value="1"/>
</dbReference>
<sequence length="337" mass="34179">MSGQDWLEKDFYAVLGVAKDADAATIKKAYRKLARTMHPDHNPGDAAAEAKFKEVGEAYAVLSDPEQRQQYDQLRAMAGGARFRAGAGGPGGAGGANGGFEDLFGGVFGGGAGGTRVRFPQGAGTGGASAGGGGFEDLLGGLFGGGGGFGQGRTARRGADLAAVTTLPFRQAVEGSTVALGVEGRTVKARIPAGVRDGQKIRLRGKGRPGENGAPAGDLEVTVRVTPHPVFALDGNNLRVTLPVAFDEAALGAEVPVPTLDGGQVRLKIPAGTPSGRTLRVKGRGVTTTSGTGDLLVTVQVVVPQRLSAAAKEAVQAFGIATSGEDPRADLLARAKD</sequence>
<dbReference type="PANTHER" id="PTHR43096">
    <property type="entry name" value="DNAJ HOMOLOG 1, MITOCHONDRIAL-RELATED"/>
    <property type="match status" value="1"/>
</dbReference>
<dbReference type="InterPro" id="IPR036869">
    <property type="entry name" value="J_dom_sf"/>
</dbReference>
<dbReference type="Pfam" id="PF01556">
    <property type="entry name" value="DnaJ_C"/>
    <property type="match status" value="1"/>
</dbReference>
<dbReference type="SUPFAM" id="SSF49493">
    <property type="entry name" value="HSP40/DnaJ peptide-binding domain"/>
    <property type="match status" value="2"/>
</dbReference>
<dbReference type="CDD" id="cd10747">
    <property type="entry name" value="DnaJ_C"/>
    <property type="match status" value="1"/>
</dbReference>
<keyword evidence="2" id="KW-0346">Stress response</keyword>
<dbReference type="InterPro" id="IPR002939">
    <property type="entry name" value="DnaJ_C"/>
</dbReference>
<dbReference type="Gene3D" id="1.10.287.110">
    <property type="entry name" value="DnaJ domain"/>
    <property type="match status" value="1"/>
</dbReference>
<evidence type="ECO:0000313" key="6">
    <source>
        <dbReference type="Proteomes" id="UP000308121"/>
    </source>
</evidence>
<comment type="caution">
    <text evidence="5">The sequence shown here is derived from an EMBL/GenBank/DDBJ whole genome shotgun (WGS) entry which is preliminary data.</text>
</comment>
<protein>
    <submittedName>
        <fullName evidence="5">J domain-containing protein</fullName>
    </submittedName>
</protein>
<proteinExistence type="predicted"/>